<reference evidence="2 3" key="1">
    <citation type="journal article" date="2012" name="Stand. Genomic Sci.">
        <title>Genome sequence of the ocean sediment bacterium Saccharomonospora marina type strain (XMU15(T)).</title>
        <authorList>
            <person name="Klenk H.P."/>
            <person name="Lu M."/>
            <person name="Lucas S."/>
            <person name="Lapidus A."/>
            <person name="Copeland A."/>
            <person name="Pitluck S."/>
            <person name="Goodwin L.A."/>
            <person name="Han C."/>
            <person name="Tapia R."/>
            <person name="Brambilla E.M."/>
            <person name="Potter G."/>
            <person name="Land M."/>
            <person name="Ivanova N."/>
            <person name="Rohde M."/>
            <person name="Goker M."/>
            <person name="Detter J.C."/>
            <person name="Li W.J."/>
            <person name="Kyrpides N.C."/>
            <person name="Woyke T."/>
        </authorList>
    </citation>
    <scope>NUCLEOTIDE SEQUENCE [LARGE SCALE GENOMIC DNA]</scope>
    <source>
        <strain evidence="2 3">XMU15</strain>
    </source>
</reference>
<evidence type="ECO:0000313" key="3">
    <source>
        <dbReference type="Proteomes" id="UP000004926"/>
    </source>
</evidence>
<accession>H5X058</accession>
<sequence length="76" mass="8246">MACDGSRGADLGHSDWAGPGHGPTIVAHDQLSEPKRHDPRPLRGSLALAVSRVGRIARGQRNAFHDRVHFTLGLWC</sequence>
<evidence type="ECO:0000313" key="2">
    <source>
        <dbReference type="EMBL" id="EHR53054.1"/>
    </source>
</evidence>
<feature type="region of interest" description="Disordered" evidence="1">
    <location>
        <begin position="1"/>
        <end position="42"/>
    </location>
</feature>
<name>H5X058_9PSEU</name>
<dbReference type="AlphaFoldDB" id="H5X058"/>
<dbReference type="HOGENOM" id="CLU_2652286_0_0_11"/>
<dbReference type="STRING" id="882083.SacmaDRAFT_4881"/>
<dbReference type="EMBL" id="CM001439">
    <property type="protein sequence ID" value="EHR53054.1"/>
    <property type="molecule type" value="Genomic_DNA"/>
</dbReference>
<evidence type="ECO:0000256" key="1">
    <source>
        <dbReference type="SAM" id="MobiDB-lite"/>
    </source>
</evidence>
<dbReference type="Proteomes" id="UP000004926">
    <property type="component" value="Chromosome"/>
</dbReference>
<proteinExistence type="predicted"/>
<gene>
    <name evidence="2" type="ORF">SacmaDRAFT_4881</name>
</gene>
<organism evidence="2 3">
    <name type="scientific">Saccharomonospora marina XMU15</name>
    <dbReference type="NCBI Taxonomy" id="882083"/>
    <lineage>
        <taxon>Bacteria</taxon>
        <taxon>Bacillati</taxon>
        <taxon>Actinomycetota</taxon>
        <taxon>Actinomycetes</taxon>
        <taxon>Pseudonocardiales</taxon>
        <taxon>Pseudonocardiaceae</taxon>
        <taxon>Saccharomonospora</taxon>
    </lineage>
</organism>
<protein>
    <submittedName>
        <fullName evidence="2">Uncharacterized protein</fullName>
    </submittedName>
</protein>
<keyword evidence="3" id="KW-1185">Reference proteome</keyword>
<feature type="compositionally biased region" description="Basic and acidic residues" evidence="1">
    <location>
        <begin position="30"/>
        <end position="41"/>
    </location>
</feature>